<keyword evidence="1" id="KW-0175">Coiled coil</keyword>
<evidence type="ECO:0000313" key="3">
    <source>
        <dbReference type="Proteomes" id="UP000324800"/>
    </source>
</evidence>
<protein>
    <submittedName>
        <fullName evidence="2">Uncharacterized protein</fullName>
    </submittedName>
</protein>
<feature type="coiled-coil region" evidence="1">
    <location>
        <begin position="248"/>
        <end position="304"/>
    </location>
</feature>
<dbReference type="Proteomes" id="UP000324800">
    <property type="component" value="Unassembled WGS sequence"/>
</dbReference>
<evidence type="ECO:0000313" key="2">
    <source>
        <dbReference type="EMBL" id="KAA6385506.1"/>
    </source>
</evidence>
<dbReference type="EMBL" id="SNRW01005240">
    <property type="protein sequence ID" value="KAA6385506.1"/>
    <property type="molecule type" value="Genomic_DNA"/>
</dbReference>
<reference evidence="2 3" key="1">
    <citation type="submission" date="2019-03" db="EMBL/GenBank/DDBJ databases">
        <title>Single cell metagenomics reveals metabolic interactions within the superorganism composed of flagellate Streblomastix strix and complex community of Bacteroidetes bacteria on its surface.</title>
        <authorList>
            <person name="Treitli S.C."/>
            <person name="Kolisko M."/>
            <person name="Husnik F."/>
            <person name="Keeling P."/>
            <person name="Hampl V."/>
        </authorList>
    </citation>
    <scope>NUCLEOTIDE SEQUENCE [LARGE SCALE GENOMIC DNA]</scope>
    <source>
        <strain evidence="2">ST1C</strain>
    </source>
</reference>
<name>A0A5J4VTJ2_9EUKA</name>
<gene>
    <name evidence="2" type="ORF">EZS28_018969</name>
</gene>
<comment type="caution">
    <text evidence="2">The sequence shown here is derived from an EMBL/GenBank/DDBJ whole genome shotgun (WGS) entry which is preliminary data.</text>
</comment>
<organism evidence="2 3">
    <name type="scientific">Streblomastix strix</name>
    <dbReference type="NCBI Taxonomy" id="222440"/>
    <lineage>
        <taxon>Eukaryota</taxon>
        <taxon>Metamonada</taxon>
        <taxon>Preaxostyla</taxon>
        <taxon>Oxymonadida</taxon>
        <taxon>Streblomastigidae</taxon>
        <taxon>Streblomastix</taxon>
    </lineage>
</organism>
<accession>A0A5J4VTJ2</accession>
<dbReference type="AlphaFoldDB" id="A0A5J4VTJ2"/>
<sequence>MTNNIQEDFAYIILHKPVEENVSTDSSAILDEIRIQISQIRIYETDIEFMKYLLHLVIVAQTKYTDELNEIVESTSLTDTLLQILIDINTPENDELVVVTAILCAIGALDRVKLLAQNEDCLFGEDFIVWAELYKNQEEIQVALQQLQNSEIQINDDDSCIRNVQINQDDEQDEEVVMNTTTEGTQTNVDQKNKLTQDVSQNESEREGMEQKSKLLYNQMIQSKQQLCHNQCNELLDQGNDDSDILKKKKMEENLRDKIKQKEKVKIKLKERKKELIKDQLKEKDQQNEQLMEKEQQKEKINYQKEIKKEFDQYDDAVILKPRLLKLVFEKRVYRVSNRFIGSMNSRRFGFIAAGDEIMNNIPVPGKNFRAITYDEKEGIIRLGWFEVFRWIPSSEQKRRITFELDLRESNSQNTIRIFCGIEESPTLFVNVPKQLKIYLAHDNLPNTKYENKIFEIPQPTREKVGEYEKVIDYNMDLTRQN</sequence>
<evidence type="ECO:0000256" key="1">
    <source>
        <dbReference type="SAM" id="Coils"/>
    </source>
</evidence>
<proteinExistence type="predicted"/>